<organism evidence="3 4">
    <name type="scientific">Zingiber officinale</name>
    <name type="common">Ginger</name>
    <name type="synonym">Amomum zingiber</name>
    <dbReference type="NCBI Taxonomy" id="94328"/>
    <lineage>
        <taxon>Eukaryota</taxon>
        <taxon>Viridiplantae</taxon>
        <taxon>Streptophyta</taxon>
        <taxon>Embryophyta</taxon>
        <taxon>Tracheophyta</taxon>
        <taxon>Spermatophyta</taxon>
        <taxon>Magnoliopsida</taxon>
        <taxon>Liliopsida</taxon>
        <taxon>Zingiberales</taxon>
        <taxon>Zingiberaceae</taxon>
        <taxon>Zingiber</taxon>
    </lineage>
</organism>
<dbReference type="AlphaFoldDB" id="A0A8J5I3G1"/>
<dbReference type="GO" id="GO:0015979">
    <property type="term" value="P:photosynthesis"/>
    <property type="evidence" value="ECO:0007669"/>
    <property type="project" value="TreeGrafter"/>
</dbReference>
<dbReference type="PANTHER" id="PTHR43650:SF17">
    <property type="entry name" value="PYROPHOSPHATE--FRUCTOSE 6-PHOSPHATE 1-PHOSPHOTRANSFERASE SUBUNIT ALPHA 1"/>
    <property type="match status" value="1"/>
</dbReference>
<comment type="caution">
    <text evidence="3">The sequence shown here is derived from an EMBL/GenBank/DDBJ whole genome shotgun (WGS) entry which is preliminary data.</text>
</comment>
<gene>
    <name evidence="3" type="ORF">ZIOFF_009264</name>
</gene>
<evidence type="ECO:0000313" key="3">
    <source>
        <dbReference type="EMBL" id="KAG6527170.1"/>
    </source>
</evidence>
<dbReference type="Gene3D" id="3.40.50.460">
    <property type="entry name" value="Phosphofructokinase domain"/>
    <property type="match status" value="2"/>
</dbReference>
<dbReference type="PANTHER" id="PTHR43650">
    <property type="entry name" value="PYROPHOSPHATE--FRUCTOSE 6-PHOSPHATE 1-PHOSPHOTRANSFERASE"/>
    <property type="match status" value="1"/>
</dbReference>
<dbReference type="EMBL" id="JACMSC010000003">
    <property type="protein sequence ID" value="KAG6527170.1"/>
    <property type="molecule type" value="Genomic_DNA"/>
</dbReference>
<evidence type="ECO:0000256" key="1">
    <source>
        <dbReference type="ARBA" id="ARBA00022490"/>
    </source>
</evidence>
<accession>A0A8J5I3G1</accession>
<dbReference type="InterPro" id="IPR035966">
    <property type="entry name" value="PKF_sf"/>
</dbReference>
<evidence type="ECO:0000256" key="2">
    <source>
        <dbReference type="ARBA" id="ARBA00023152"/>
    </source>
</evidence>
<dbReference type="SUPFAM" id="SSF53784">
    <property type="entry name" value="Phosphofructokinase"/>
    <property type="match status" value="1"/>
</dbReference>
<dbReference type="GO" id="GO:0009749">
    <property type="term" value="P:response to glucose"/>
    <property type="evidence" value="ECO:0007669"/>
    <property type="project" value="TreeGrafter"/>
</dbReference>
<reference evidence="3 4" key="1">
    <citation type="submission" date="2020-08" db="EMBL/GenBank/DDBJ databases">
        <title>Plant Genome Project.</title>
        <authorList>
            <person name="Zhang R.-G."/>
        </authorList>
    </citation>
    <scope>NUCLEOTIDE SEQUENCE [LARGE SCALE GENOMIC DNA]</scope>
    <source>
        <tissue evidence="3">Rhizome</tissue>
    </source>
</reference>
<dbReference type="GO" id="GO:0005829">
    <property type="term" value="C:cytosol"/>
    <property type="evidence" value="ECO:0007669"/>
    <property type="project" value="TreeGrafter"/>
</dbReference>
<dbReference type="GO" id="GO:0047334">
    <property type="term" value="F:diphosphate-fructose-6-phosphate 1-phosphotransferase activity"/>
    <property type="evidence" value="ECO:0007669"/>
    <property type="project" value="TreeGrafter"/>
</dbReference>
<keyword evidence="2" id="KW-0324">Glycolysis</keyword>
<dbReference type="GO" id="GO:0003872">
    <property type="term" value="F:6-phosphofructokinase activity"/>
    <property type="evidence" value="ECO:0007669"/>
    <property type="project" value="InterPro"/>
</dbReference>
<evidence type="ECO:0000313" key="4">
    <source>
        <dbReference type="Proteomes" id="UP000734854"/>
    </source>
</evidence>
<dbReference type="Proteomes" id="UP000734854">
    <property type="component" value="Unassembled WGS sequence"/>
</dbReference>
<keyword evidence="1" id="KW-0963">Cytoplasm</keyword>
<proteinExistence type="predicted"/>
<protein>
    <submittedName>
        <fullName evidence="3">Uncharacterized protein</fullName>
    </submittedName>
</protein>
<sequence length="296" mass="32458">MRRSVKTGGVVTGLVTAVDLAPCGNGDATSEAILIKWVDEKVAMDSDNGVLRELSELQKKRTEYQPELPPCLQVFLLLRGTEGLFAQKTLEFTNEVLATYKNQGVTSNSDAAQLAETFAEDKCTTKIQLIRLSSLSFIQDSSSSCYITYVVGVPVTLYGDLKNQFVETNVGFDTVNSQLISNVCMDALSAEKYYYFIRLMGPHASHVAAECALQSHPNMVLSPFQMILTIFSKQICILILGEEVALSKLTLFDITKQICDAVQARAAKDKYHGVILIPKGLIASIPELYALLQVVS</sequence>
<name>A0A8J5I3G1_ZINOF</name>
<keyword evidence="4" id="KW-1185">Reference proteome</keyword>